<evidence type="ECO:0008006" key="4">
    <source>
        <dbReference type="Google" id="ProtNLM"/>
    </source>
</evidence>
<dbReference type="OrthoDB" id="7283458at2"/>
<proteinExistence type="predicted"/>
<feature type="transmembrane region" description="Helical" evidence="1">
    <location>
        <begin position="46"/>
        <end position="69"/>
    </location>
</feature>
<dbReference type="InterPro" id="IPR036259">
    <property type="entry name" value="MFS_trans_sf"/>
</dbReference>
<accession>A0A563DUT0</accession>
<dbReference type="Proteomes" id="UP000320244">
    <property type="component" value="Unassembled WGS sequence"/>
</dbReference>
<evidence type="ECO:0000313" key="3">
    <source>
        <dbReference type="Proteomes" id="UP000320244"/>
    </source>
</evidence>
<dbReference type="SUPFAM" id="SSF103473">
    <property type="entry name" value="MFS general substrate transporter"/>
    <property type="match status" value="1"/>
</dbReference>
<dbReference type="AlphaFoldDB" id="A0A563DUT0"/>
<reference evidence="2 3" key="1">
    <citation type="submission" date="2019-05" db="EMBL/GenBank/DDBJ databases">
        <authorList>
            <person name="Lee S.D."/>
        </authorList>
    </citation>
    <scope>NUCLEOTIDE SEQUENCE [LARGE SCALE GENOMIC DNA]</scope>
    <source>
        <strain evidence="2 3">C5-26</strain>
    </source>
</reference>
<dbReference type="Gene3D" id="1.20.1250.20">
    <property type="entry name" value="MFS general substrate transporter like domains"/>
    <property type="match status" value="1"/>
</dbReference>
<feature type="transmembrane region" description="Helical" evidence="1">
    <location>
        <begin position="6"/>
        <end position="26"/>
    </location>
</feature>
<keyword evidence="1" id="KW-0472">Membrane</keyword>
<name>A0A563DUT0_9MICO</name>
<sequence length="123" mass="12378">MQLSSPSLWLFLLGGAVLGFGGGSYFKSSLRTVIATGNPGSRAGALTLFFLAGYLGLSIPAVGLGLLAQDVAAKTALLIFGALLVAGVAASAGLLLRRPQQAAPAHTLSTPDSHSVHEGRHAA</sequence>
<keyword evidence="1" id="KW-1133">Transmembrane helix</keyword>
<feature type="transmembrane region" description="Helical" evidence="1">
    <location>
        <begin position="75"/>
        <end position="96"/>
    </location>
</feature>
<keyword evidence="3" id="KW-1185">Reference proteome</keyword>
<reference evidence="2 3" key="2">
    <citation type="submission" date="2019-08" db="EMBL/GenBank/DDBJ databases">
        <title>Jejuicoccus antrihumi gen. nov., sp. nov., a new member of the family Dermacoccaceae isolated from a cave.</title>
        <authorList>
            <person name="Schumann P."/>
            <person name="Kim I.S."/>
        </authorList>
    </citation>
    <scope>NUCLEOTIDE SEQUENCE [LARGE SCALE GENOMIC DNA]</scope>
    <source>
        <strain evidence="2 3">C5-26</strain>
    </source>
</reference>
<protein>
    <recommendedName>
        <fullName evidence="4">MFS transporter</fullName>
    </recommendedName>
</protein>
<dbReference type="RefSeq" id="WP_146319437.1">
    <property type="nucleotide sequence ID" value="NZ_VCQV01000033.1"/>
</dbReference>
<comment type="caution">
    <text evidence="2">The sequence shown here is derived from an EMBL/GenBank/DDBJ whole genome shotgun (WGS) entry which is preliminary data.</text>
</comment>
<evidence type="ECO:0000256" key="1">
    <source>
        <dbReference type="SAM" id="Phobius"/>
    </source>
</evidence>
<dbReference type="EMBL" id="VCQV01000033">
    <property type="protein sequence ID" value="TWP33936.1"/>
    <property type="molecule type" value="Genomic_DNA"/>
</dbReference>
<gene>
    <name evidence="2" type="ORF">FGL98_19050</name>
</gene>
<organism evidence="2 3">
    <name type="scientific">Leekyejoonella antrihumi</name>
    <dbReference type="NCBI Taxonomy" id="1660198"/>
    <lineage>
        <taxon>Bacteria</taxon>
        <taxon>Bacillati</taxon>
        <taxon>Actinomycetota</taxon>
        <taxon>Actinomycetes</taxon>
        <taxon>Micrococcales</taxon>
        <taxon>Dermacoccaceae</taxon>
        <taxon>Leekyejoonella</taxon>
    </lineage>
</organism>
<keyword evidence="1" id="KW-0812">Transmembrane</keyword>
<evidence type="ECO:0000313" key="2">
    <source>
        <dbReference type="EMBL" id="TWP33936.1"/>
    </source>
</evidence>